<keyword evidence="9" id="KW-1185">Reference proteome</keyword>
<comment type="function">
    <text evidence="1 6">Component of the RIX1 complex required for processing of ITS2 sequences from 35S pre-rRNA.</text>
</comment>
<dbReference type="Proteomes" id="UP000799302">
    <property type="component" value="Unassembled WGS sequence"/>
</dbReference>
<evidence type="ECO:0000259" key="7">
    <source>
        <dbReference type="Pfam" id="PF23748"/>
    </source>
</evidence>
<comment type="similarity">
    <text evidence="2 6">Belongs to the WD repeat IPI3/WDR18 family.</text>
</comment>
<dbReference type="PANTHER" id="PTHR18763">
    <property type="entry name" value="WD-REPEAT PROTEIN 18"/>
    <property type="match status" value="1"/>
</dbReference>
<accession>A0A6A6UTE2</accession>
<dbReference type="GO" id="GO:0005656">
    <property type="term" value="C:nuclear pre-replicative complex"/>
    <property type="evidence" value="ECO:0007669"/>
    <property type="project" value="TreeGrafter"/>
</dbReference>
<dbReference type="Gene3D" id="2.130.10.10">
    <property type="entry name" value="YVTN repeat-like/Quinoprotein amine dehydrogenase"/>
    <property type="match status" value="3"/>
</dbReference>
<feature type="repeat" description="WD" evidence="5">
    <location>
        <begin position="130"/>
        <end position="161"/>
    </location>
</feature>
<name>A0A6A6UTE2_9PEZI</name>
<proteinExistence type="inferred from homology"/>
<evidence type="ECO:0000256" key="3">
    <source>
        <dbReference type="ARBA" id="ARBA00022574"/>
    </source>
</evidence>
<dbReference type="OrthoDB" id="756370at2759"/>
<dbReference type="SMART" id="SM00320">
    <property type="entry name" value="WD40"/>
    <property type="match status" value="5"/>
</dbReference>
<dbReference type="InterPro" id="IPR015943">
    <property type="entry name" value="WD40/YVTN_repeat-like_dom_sf"/>
</dbReference>
<dbReference type="PROSITE" id="PS50082">
    <property type="entry name" value="WD_REPEATS_2"/>
    <property type="match status" value="2"/>
</dbReference>
<keyword evidence="6" id="KW-0539">Nucleus</keyword>
<evidence type="ECO:0000256" key="2">
    <source>
        <dbReference type="ARBA" id="ARBA00010143"/>
    </source>
</evidence>
<dbReference type="InterPro" id="IPR056602">
    <property type="entry name" value="Beta-prop_LRRK2"/>
</dbReference>
<gene>
    <name evidence="8" type="ORF">BT63DRAFT_474745</name>
</gene>
<evidence type="ECO:0000256" key="1">
    <source>
        <dbReference type="ARBA" id="ARBA00002355"/>
    </source>
</evidence>
<dbReference type="GO" id="GO:0006261">
    <property type="term" value="P:DNA-templated DNA replication"/>
    <property type="evidence" value="ECO:0007669"/>
    <property type="project" value="TreeGrafter"/>
</dbReference>
<feature type="domain" description="LRRK2 beta-propeller" evidence="7">
    <location>
        <begin position="94"/>
        <end position="192"/>
    </location>
</feature>
<dbReference type="Pfam" id="PF23748">
    <property type="entry name" value="Beta-prop_LRRK2"/>
    <property type="match status" value="1"/>
</dbReference>
<dbReference type="GO" id="GO:0120330">
    <property type="term" value="C:rixosome complex"/>
    <property type="evidence" value="ECO:0007669"/>
    <property type="project" value="UniProtKB-UniRule"/>
</dbReference>
<evidence type="ECO:0000313" key="9">
    <source>
        <dbReference type="Proteomes" id="UP000799302"/>
    </source>
</evidence>
<dbReference type="AlphaFoldDB" id="A0A6A6UTE2"/>
<dbReference type="GO" id="GO:0006364">
    <property type="term" value="P:rRNA processing"/>
    <property type="evidence" value="ECO:0007669"/>
    <property type="project" value="UniProtKB-UniRule"/>
</dbReference>
<protein>
    <recommendedName>
        <fullName evidence="6">Pre-rRNA-processing protein IPI3</fullName>
    </recommendedName>
</protein>
<dbReference type="PROSITE" id="PS50294">
    <property type="entry name" value="WD_REPEATS_REGION"/>
    <property type="match status" value="1"/>
</dbReference>
<sequence>MLTEEIFASIQSQSATKTIAAASVPVVKDAGIFHLTLRPHFSQSAVFKKSSSRPCCVALSDNHVFAAQADKAVIHVYNREKGAQELTVPFGERVTALATGGDGGSWVVCGTESGSVLIWETYSGRVVKTQQSHVQAVTSIAVDKSSQYFLTGSLDSTVLIWTFASILSHSQTSDQAFSTSSSRTPVHTLTAHRAPITALAVGHSQSSSNFAISISEDRSMLIWHISQGVLLQTYLLPQIPRTLVLDPADRACYIGYDNGNIQLIDFYSQTSKSSILEQGSSTQSAIDVSALSAWPAPTDSKDEAPTINCMALSFDATRLLVGYSNGKIGSWAVGNGTFEGDVCTLPGAVTNIQPVNPLQRIGCSSVSHLVIKPKFDANISAESQRVTFSSMADQVRSQSKFSAALAYPGFPADLLWAGVLDLQAKNEEKSRQTNGKANEEEEEDFIALQDDKEQQGISEVEMLRQQVKSLQNTQRESFRIMRELRKERDGFLKDLGRT</sequence>
<keyword evidence="6" id="KW-0698">rRNA processing</keyword>
<evidence type="ECO:0000256" key="5">
    <source>
        <dbReference type="PROSITE-ProRule" id="PRU00221"/>
    </source>
</evidence>
<dbReference type="EMBL" id="MU004230">
    <property type="protein sequence ID" value="KAF2675080.1"/>
    <property type="molecule type" value="Genomic_DNA"/>
</dbReference>
<keyword evidence="4" id="KW-0677">Repeat</keyword>
<dbReference type="InterPro" id="IPR001680">
    <property type="entry name" value="WD40_rpt"/>
</dbReference>
<dbReference type="SUPFAM" id="SSF50978">
    <property type="entry name" value="WD40 repeat-like"/>
    <property type="match status" value="1"/>
</dbReference>
<evidence type="ECO:0000256" key="6">
    <source>
        <dbReference type="RuleBase" id="RU369067"/>
    </source>
</evidence>
<keyword evidence="3 5" id="KW-0853">WD repeat</keyword>
<evidence type="ECO:0000313" key="8">
    <source>
        <dbReference type="EMBL" id="KAF2675080.1"/>
    </source>
</evidence>
<dbReference type="InterPro" id="IPR036322">
    <property type="entry name" value="WD40_repeat_dom_sf"/>
</dbReference>
<evidence type="ECO:0000256" key="4">
    <source>
        <dbReference type="ARBA" id="ARBA00022737"/>
    </source>
</evidence>
<dbReference type="InterPro" id="IPR045227">
    <property type="entry name" value="WDR18/Ipi3/RID3"/>
</dbReference>
<organism evidence="8 9">
    <name type="scientific">Microthyrium microscopicum</name>
    <dbReference type="NCBI Taxonomy" id="703497"/>
    <lineage>
        <taxon>Eukaryota</taxon>
        <taxon>Fungi</taxon>
        <taxon>Dikarya</taxon>
        <taxon>Ascomycota</taxon>
        <taxon>Pezizomycotina</taxon>
        <taxon>Dothideomycetes</taxon>
        <taxon>Dothideomycetes incertae sedis</taxon>
        <taxon>Microthyriales</taxon>
        <taxon>Microthyriaceae</taxon>
        <taxon>Microthyrium</taxon>
    </lineage>
</organism>
<dbReference type="PANTHER" id="PTHR18763:SF0">
    <property type="entry name" value="WD REPEAT-CONTAINING PROTEIN 18"/>
    <property type="match status" value="1"/>
</dbReference>
<feature type="repeat" description="WD" evidence="5">
    <location>
        <begin position="189"/>
        <end position="233"/>
    </location>
</feature>
<comment type="subunit">
    <text evidence="6">Component of the RIX1 complex, composed of IPI1, RIX1/IPI2 and IPI3 in a 1:2:2 stoichiometry. The complex interacts (via RIX1) with MDN1 (via its hexameric AAA ATPase ring) and the pre-60S ribosome particles.</text>
</comment>
<comment type="subcellular location">
    <subcellularLocation>
        <location evidence="6">Nucleus</location>
    </subcellularLocation>
</comment>
<reference evidence="8" key="1">
    <citation type="journal article" date="2020" name="Stud. Mycol.">
        <title>101 Dothideomycetes genomes: a test case for predicting lifestyles and emergence of pathogens.</title>
        <authorList>
            <person name="Haridas S."/>
            <person name="Albert R."/>
            <person name="Binder M."/>
            <person name="Bloem J."/>
            <person name="Labutti K."/>
            <person name="Salamov A."/>
            <person name="Andreopoulos B."/>
            <person name="Baker S."/>
            <person name="Barry K."/>
            <person name="Bills G."/>
            <person name="Bluhm B."/>
            <person name="Cannon C."/>
            <person name="Castanera R."/>
            <person name="Culley D."/>
            <person name="Daum C."/>
            <person name="Ezra D."/>
            <person name="Gonzalez J."/>
            <person name="Henrissat B."/>
            <person name="Kuo A."/>
            <person name="Liang C."/>
            <person name="Lipzen A."/>
            <person name="Lutzoni F."/>
            <person name="Magnuson J."/>
            <person name="Mondo S."/>
            <person name="Nolan M."/>
            <person name="Ohm R."/>
            <person name="Pangilinan J."/>
            <person name="Park H.-J."/>
            <person name="Ramirez L."/>
            <person name="Alfaro M."/>
            <person name="Sun H."/>
            <person name="Tritt A."/>
            <person name="Yoshinaga Y."/>
            <person name="Zwiers L.-H."/>
            <person name="Turgeon B."/>
            <person name="Goodwin S."/>
            <person name="Spatafora J."/>
            <person name="Crous P."/>
            <person name="Grigoriev I."/>
        </authorList>
    </citation>
    <scope>NUCLEOTIDE SEQUENCE</scope>
    <source>
        <strain evidence="8">CBS 115976</strain>
    </source>
</reference>